<reference evidence="3" key="1">
    <citation type="journal article" date="2021" name="Proc. Natl. Acad. Sci. U.S.A.">
        <title>A Catalog of Tens of Thousands of Viruses from Human Metagenomes Reveals Hidden Associations with Chronic Diseases.</title>
        <authorList>
            <person name="Tisza M.J."/>
            <person name="Buck C.B."/>
        </authorList>
    </citation>
    <scope>NUCLEOTIDE SEQUENCE</scope>
    <source>
        <strain evidence="3">Ctxc31</strain>
    </source>
</reference>
<evidence type="ECO:0000259" key="2">
    <source>
        <dbReference type="Pfam" id="PF07498"/>
    </source>
</evidence>
<feature type="compositionally biased region" description="Acidic residues" evidence="1">
    <location>
        <begin position="68"/>
        <end position="78"/>
    </location>
</feature>
<dbReference type="InterPro" id="IPR011112">
    <property type="entry name" value="Rho-like_N"/>
</dbReference>
<sequence>MASLLELRRKAESLGIQDYGKFSKQELAEMIDKMESEKNGGESTVVEVAAEEAAEEEKAIVAEKEEAGEVEEISAEEAADLKPTGEKKKTRKELAAEKRAEKEAAKKAAEEEKAKKKAEREAKKAQKKEKQPRVKMIFTYKPKGEKPEKLGDKSSKAYDELLKSNESCYQVAKKVGTYFSVVDKVISKYFDVEQKEVTE</sequence>
<organism evidence="3">
    <name type="scientific">Siphoviridae sp. ctxc31</name>
    <dbReference type="NCBI Taxonomy" id="2826520"/>
    <lineage>
        <taxon>Viruses</taxon>
        <taxon>Duplodnaviria</taxon>
        <taxon>Heunggongvirae</taxon>
        <taxon>Uroviricota</taxon>
        <taxon>Caudoviricetes</taxon>
    </lineage>
</organism>
<accession>A0A8S5MMU2</accession>
<feature type="compositionally biased region" description="Basic and acidic residues" evidence="1">
    <location>
        <begin position="79"/>
        <end position="132"/>
    </location>
</feature>
<proteinExistence type="predicted"/>
<evidence type="ECO:0000313" key="3">
    <source>
        <dbReference type="EMBL" id="DAD83524.1"/>
    </source>
</evidence>
<protein>
    <submittedName>
        <fullName evidence="3">Rho termination factor, N-terminal domain</fullName>
    </submittedName>
</protein>
<feature type="compositionally biased region" description="Basic and acidic residues" evidence="1">
    <location>
        <begin position="142"/>
        <end position="152"/>
    </location>
</feature>
<feature type="domain" description="Rho termination factor-like N-terminal" evidence="2">
    <location>
        <begin position="4"/>
        <end position="40"/>
    </location>
</feature>
<dbReference type="GO" id="GO:0006353">
    <property type="term" value="P:DNA-templated transcription termination"/>
    <property type="evidence" value="ECO:0007669"/>
    <property type="project" value="InterPro"/>
</dbReference>
<name>A0A8S5MMU2_9CAUD</name>
<evidence type="ECO:0000256" key="1">
    <source>
        <dbReference type="SAM" id="MobiDB-lite"/>
    </source>
</evidence>
<dbReference type="EMBL" id="BK014938">
    <property type="protein sequence ID" value="DAD83524.1"/>
    <property type="molecule type" value="Genomic_DNA"/>
</dbReference>
<feature type="region of interest" description="Disordered" evidence="1">
    <location>
        <begin position="62"/>
        <end position="152"/>
    </location>
</feature>
<dbReference type="Pfam" id="PF07498">
    <property type="entry name" value="Rho_N"/>
    <property type="match status" value="1"/>
</dbReference>